<keyword evidence="3" id="KW-1185">Reference proteome</keyword>
<dbReference type="KEGG" id="tsv:DSM104635_01548"/>
<organism evidence="2 3">
    <name type="scientific">Terricaulis silvestris</name>
    <dbReference type="NCBI Taxonomy" id="2686094"/>
    <lineage>
        <taxon>Bacteria</taxon>
        <taxon>Pseudomonadati</taxon>
        <taxon>Pseudomonadota</taxon>
        <taxon>Alphaproteobacteria</taxon>
        <taxon>Caulobacterales</taxon>
        <taxon>Caulobacteraceae</taxon>
        <taxon>Terricaulis</taxon>
    </lineage>
</organism>
<accession>A0A6I6MMX2</accession>
<dbReference type="EMBL" id="CP047045">
    <property type="protein sequence ID" value="QGZ94718.1"/>
    <property type="molecule type" value="Genomic_DNA"/>
</dbReference>
<protein>
    <recommendedName>
        <fullName evidence="4">DUF1579 domain-containing protein</fullName>
    </recommendedName>
</protein>
<proteinExistence type="predicted"/>
<evidence type="ECO:0000313" key="3">
    <source>
        <dbReference type="Proteomes" id="UP000431269"/>
    </source>
</evidence>
<feature type="signal peptide" evidence="1">
    <location>
        <begin position="1"/>
        <end position="17"/>
    </location>
</feature>
<dbReference type="RefSeq" id="WP_158765638.1">
    <property type="nucleotide sequence ID" value="NZ_CP047045.1"/>
</dbReference>
<sequence length="172" mass="18883">MLKTLAAFVLLTACAHAQQAPPQMPTCAAAEHRAFDFWIGEWDAYVAGTENLAGRSSIRSENAGCVITEHWTSARSAYTGQSINIYDRVTGQWNQFYADSTGEVTRFVGAPYQGGMRLVDPANISAGQDGPRQTRMTFTPSADGTVRQHGETSTDGATWTTDYDFIYRRRAS</sequence>
<name>A0A6I6MMX2_9CAUL</name>
<gene>
    <name evidence="2" type="ORF">DSM104635_01548</name>
</gene>
<evidence type="ECO:0000256" key="1">
    <source>
        <dbReference type="SAM" id="SignalP"/>
    </source>
</evidence>
<evidence type="ECO:0008006" key="4">
    <source>
        <dbReference type="Google" id="ProtNLM"/>
    </source>
</evidence>
<keyword evidence="1" id="KW-0732">Signal</keyword>
<reference evidence="3" key="1">
    <citation type="submission" date="2019-12" db="EMBL/GenBank/DDBJ databases">
        <title>Complete genome of Terracaulis silvestris 0127_4.</title>
        <authorList>
            <person name="Vieira S."/>
            <person name="Riedel T."/>
            <person name="Sproer C."/>
            <person name="Pascual J."/>
            <person name="Boedeker C."/>
            <person name="Overmann J."/>
        </authorList>
    </citation>
    <scope>NUCLEOTIDE SEQUENCE [LARGE SCALE GENOMIC DNA]</scope>
    <source>
        <strain evidence="3">0127_4</strain>
    </source>
</reference>
<evidence type="ECO:0000313" key="2">
    <source>
        <dbReference type="EMBL" id="QGZ94718.1"/>
    </source>
</evidence>
<dbReference type="AlphaFoldDB" id="A0A6I6MMX2"/>
<feature type="chain" id="PRO_5026069932" description="DUF1579 domain-containing protein" evidence="1">
    <location>
        <begin position="18"/>
        <end position="172"/>
    </location>
</feature>
<dbReference type="Proteomes" id="UP000431269">
    <property type="component" value="Chromosome"/>
</dbReference>